<reference evidence="2" key="1">
    <citation type="journal article" date="2019" name="Int. J. Syst. Evol. Microbiol.">
        <title>The Global Catalogue of Microorganisms (GCM) 10K type strain sequencing project: providing services to taxonomists for standard genome sequencing and annotation.</title>
        <authorList>
            <consortium name="The Broad Institute Genomics Platform"/>
            <consortium name="The Broad Institute Genome Sequencing Center for Infectious Disease"/>
            <person name="Wu L."/>
            <person name="Ma J."/>
        </authorList>
    </citation>
    <scope>NUCLEOTIDE SEQUENCE [LARGE SCALE GENOMIC DNA]</scope>
    <source>
        <strain evidence="2">NBRC 102520</strain>
    </source>
</reference>
<dbReference type="Proteomes" id="UP001156905">
    <property type="component" value="Unassembled WGS sequence"/>
</dbReference>
<evidence type="ECO:0000313" key="2">
    <source>
        <dbReference type="Proteomes" id="UP001156905"/>
    </source>
</evidence>
<name>A0ABQ6AWI9_9BRAD</name>
<protein>
    <submittedName>
        <fullName evidence="1">Uncharacterized protein</fullName>
    </submittedName>
</protein>
<dbReference type="EMBL" id="BSOW01000010">
    <property type="protein sequence ID" value="GLR86549.1"/>
    <property type="molecule type" value="Genomic_DNA"/>
</dbReference>
<keyword evidence="2" id="KW-1185">Reference proteome</keyword>
<sequence>MEASLSISHTQTIEWDGKALSGWVDLDGTPTKVSADRETIHTHAPGFSDALNREIERHRDEIFEKLLPFFKQQKRDF</sequence>
<gene>
    <name evidence="1" type="ORF">GCM10007857_32600</name>
</gene>
<proteinExistence type="predicted"/>
<organism evidence="1 2">
    <name type="scientific">Bradyrhizobium iriomotense</name>
    <dbReference type="NCBI Taxonomy" id="441950"/>
    <lineage>
        <taxon>Bacteria</taxon>
        <taxon>Pseudomonadati</taxon>
        <taxon>Pseudomonadota</taxon>
        <taxon>Alphaproteobacteria</taxon>
        <taxon>Hyphomicrobiales</taxon>
        <taxon>Nitrobacteraceae</taxon>
        <taxon>Bradyrhizobium</taxon>
    </lineage>
</organism>
<evidence type="ECO:0000313" key="1">
    <source>
        <dbReference type="EMBL" id="GLR86549.1"/>
    </source>
</evidence>
<accession>A0ABQ6AWI9</accession>
<comment type="caution">
    <text evidence="1">The sequence shown here is derived from an EMBL/GenBank/DDBJ whole genome shotgun (WGS) entry which is preliminary data.</text>
</comment>